<dbReference type="Proteomes" id="UP000812077">
    <property type="component" value="Unassembled WGS sequence"/>
</dbReference>
<name>A0ABS6Y912_9BACT</name>
<sequence length="14" mass="1610">MFNISGILLVYKVL</sequence>
<comment type="caution">
    <text evidence="1">The sequence shown here is derived from an EMBL/GenBank/DDBJ whole genome shotgun (WGS) entry which is preliminary data.</text>
</comment>
<protein>
    <submittedName>
        <fullName evidence="1">Uncharacterized protein</fullName>
    </submittedName>
</protein>
<accession>A0ABS6Y912</accession>
<organism evidence="1 2">
    <name type="scientific">Prevotella melaninogenica</name>
    <dbReference type="NCBI Taxonomy" id="28132"/>
    <lineage>
        <taxon>Bacteria</taxon>
        <taxon>Pseudomonadati</taxon>
        <taxon>Bacteroidota</taxon>
        <taxon>Bacteroidia</taxon>
        <taxon>Bacteroidales</taxon>
        <taxon>Prevotellaceae</taxon>
        <taxon>Prevotella</taxon>
    </lineage>
</organism>
<reference evidence="1 2" key="1">
    <citation type="submission" date="2021-07" db="EMBL/GenBank/DDBJ databases">
        <title>Genomic diversity and antimicrobial resistance of Prevotella spp. isolated from chronic lung disease airways.</title>
        <authorList>
            <person name="Webb K.A."/>
            <person name="Olagoke O.S."/>
            <person name="Baird T."/>
            <person name="Neill J."/>
            <person name="Pham A."/>
            <person name="Wells T.J."/>
            <person name="Ramsay K.A."/>
            <person name="Bell S.C."/>
            <person name="Sarovich D.S."/>
            <person name="Price E.P."/>
        </authorList>
    </citation>
    <scope>NUCLEOTIDE SEQUENCE [LARGE SCALE GENOMIC DNA]</scope>
    <source>
        <strain evidence="1 2">SCHI0027.S.6</strain>
    </source>
</reference>
<gene>
    <name evidence="1" type="ORF">KZO77_08750</name>
</gene>
<dbReference type="EMBL" id="JAHXCP010000015">
    <property type="protein sequence ID" value="MBW4755136.1"/>
    <property type="molecule type" value="Genomic_DNA"/>
</dbReference>
<proteinExistence type="predicted"/>
<evidence type="ECO:0000313" key="1">
    <source>
        <dbReference type="EMBL" id="MBW4755136.1"/>
    </source>
</evidence>
<evidence type="ECO:0000313" key="2">
    <source>
        <dbReference type="Proteomes" id="UP000812077"/>
    </source>
</evidence>
<keyword evidence="2" id="KW-1185">Reference proteome</keyword>